<evidence type="ECO:0000313" key="12">
    <source>
        <dbReference type="Proteomes" id="UP000198960"/>
    </source>
</evidence>
<name>A0A1H8W872_9ACTN</name>
<dbReference type="EC" id="2.7.11.1" evidence="1"/>
<evidence type="ECO:0000256" key="6">
    <source>
        <dbReference type="ARBA" id="ARBA00022840"/>
    </source>
</evidence>
<dbReference type="GO" id="GO:0004674">
    <property type="term" value="F:protein serine/threonine kinase activity"/>
    <property type="evidence" value="ECO:0007669"/>
    <property type="project" value="UniProtKB-KW"/>
</dbReference>
<keyword evidence="6 7" id="KW-0067">ATP-binding</keyword>
<keyword evidence="4 7" id="KW-0547">Nucleotide-binding</keyword>
<dbReference type="Proteomes" id="UP000198960">
    <property type="component" value="Unassembled WGS sequence"/>
</dbReference>
<evidence type="ECO:0000256" key="9">
    <source>
        <dbReference type="SAM" id="Phobius"/>
    </source>
</evidence>
<feature type="region of interest" description="Disordered" evidence="8">
    <location>
        <begin position="332"/>
        <end position="373"/>
    </location>
</feature>
<dbReference type="SMART" id="SM00220">
    <property type="entry name" value="S_TKc"/>
    <property type="match status" value="1"/>
</dbReference>
<evidence type="ECO:0000256" key="2">
    <source>
        <dbReference type="ARBA" id="ARBA00022527"/>
    </source>
</evidence>
<dbReference type="PANTHER" id="PTHR43289:SF6">
    <property type="entry name" value="SERINE_THREONINE-PROTEIN KINASE NEKL-3"/>
    <property type="match status" value="1"/>
</dbReference>
<keyword evidence="3" id="KW-0808">Transferase</keyword>
<dbReference type="OrthoDB" id="9762169at2"/>
<keyword evidence="9" id="KW-0472">Membrane</keyword>
<keyword evidence="9" id="KW-1133">Transmembrane helix</keyword>
<keyword evidence="2 11" id="KW-0723">Serine/threonine-protein kinase</keyword>
<evidence type="ECO:0000256" key="8">
    <source>
        <dbReference type="SAM" id="MobiDB-lite"/>
    </source>
</evidence>
<evidence type="ECO:0000256" key="1">
    <source>
        <dbReference type="ARBA" id="ARBA00012513"/>
    </source>
</evidence>
<keyword evidence="12" id="KW-1185">Reference proteome</keyword>
<dbReference type="CDD" id="cd14014">
    <property type="entry name" value="STKc_PknB_like"/>
    <property type="match status" value="1"/>
</dbReference>
<dbReference type="EMBL" id="FOEE01000017">
    <property type="protein sequence ID" value="SEP23865.1"/>
    <property type="molecule type" value="Genomic_DNA"/>
</dbReference>
<dbReference type="STRING" id="673521.SAMN05660991_04184"/>
<feature type="transmembrane region" description="Helical" evidence="9">
    <location>
        <begin position="382"/>
        <end position="406"/>
    </location>
</feature>
<keyword evidence="9" id="KW-0812">Transmembrane</keyword>
<dbReference type="PANTHER" id="PTHR43289">
    <property type="entry name" value="MITOGEN-ACTIVATED PROTEIN KINASE KINASE KINASE 20-RELATED"/>
    <property type="match status" value="1"/>
</dbReference>
<dbReference type="InterPro" id="IPR011009">
    <property type="entry name" value="Kinase-like_dom_sf"/>
</dbReference>
<evidence type="ECO:0000259" key="10">
    <source>
        <dbReference type="PROSITE" id="PS50011"/>
    </source>
</evidence>
<evidence type="ECO:0000256" key="3">
    <source>
        <dbReference type="ARBA" id="ARBA00022679"/>
    </source>
</evidence>
<dbReference type="PROSITE" id="PS50011">
    <property type="entry name" value="PROTEIN_KINASE_DOM"/>
    <property type="match status" value="1"/>
</dbReference>
<proteinExistence type="predicted"/>
<accession>A0A1H8W872</accession>
<dbReference type="RefSeq" id="WP_091948322.1">
    <property type="nucleotide sequence ID" value="NZ_FOEE01000017.1"/>
</dbReference>
<evidence type="ECO:0000256" key="4">
    <source>
        <dbReference type="ARBA" id="ARBA00022741"/>
    </source>
</evidence>
<protein>
    <recommendedName>
        <fullName evidence="1">non-specific serine/threonine protein kinase</fullName>
        <ecNumber evidence="1">2.7.11.1</ecNumber>
    </recommendedName>
</protein>
<organism evidence="11 12">
    <name type="scientific">Trujillonella endophytica</name>
    <dbReference type="NCBI Taxonomy" id="673521"/>
    <lineage>
        <taxon>Bacteria</taxon>
        <taxon>Bacillati</taxon>
        <taxon>Actinomycetota</taxon>
        <taxon>Actinomycetes</taxon>
        <taxon>Geodermatophilales</taxon>
        <taxon>Geodermatophilaceae</taxon>
        <taxon>Trujillonella</taxon>
    </lineage>
</organism>
<feature type="region of interest" description="Disordered" evidence="8">
    <location>
        <begin position="258"/>
        <end position="306"/>
    </location>
</feature>
<feature type="compositionally biased region" description="Polar residues" evidence="8">
    <location>
        <begin position="259"/>
        <end position="274"/>
    </location>
</feature>
<feature type="binding site" evidence="7">
    <location>
        <position position="45"/>
    </location>
    <ligand>
        <name>ATP</name>
        <dbReference type="ChEBI" id="CHEBI:30616"/>
    </ligand>
</feature>
<feature type="compositionally biased region" description="Basic and acidic residues" evidence="8">
    <location>
        <begin position="335"/>
        <end position="353"/>
    </location>
</feature>
<dbReference type="PROSITE" id="PS00107">
    <property type="entry name" value="PROTEIN_KINASE_ATP"/>
    <property type="match status" value="1"/>
</dbReference>
<dbReference type="AlphaFoldDB" id="A0A1H8W872"/>
<dbReference type="Gene3D" id="3.30.200.20">
    <property type="entry name" value="Phosphorylase Kinase, domain 1"/>
    <property type="match status" value="1"/>
</dbReference>
<evidence type="ECO:0000256" key="7">
    <source>
        <dbReference type="PROSITE-ProRule" id="PRU10141"/>
    </source>
</evidence>
<feature type="compositionally biased region" description="Pro residues" evidence="8">
    <location>
        <begin position="283"/>
        <end position="300"/>
    </location>
</feature>
<dbReference type="InterPro" id="IPR008271">
    <property type="entry name" value="Ser/Thr_kinase_AS"/>
</dbReference>
<evidence type="ECO:0000256" key="5">
    <source>
        <dbReference type="ARBA" id="ARBA00022777"/>
    </source>
</evidence>
<feature type="domain" description="Protein kinase" evidence="10">
    <location>
        <begin position="16"/>
        <end position="274"/>
    </location>
</feature>
<dbReference type="GO" id="GO:0005524">
    <property type="term" value="F:ATP binding"/>
    <property type="evidence" value="ECO:0007669"/>
    <property type="project" value="UniProtKB-UniRule"/>
</dbReference>
<dbReference type="InterPro" id="IPR017441">
    <property type="entry name" value="Protein_kinase_ATP_BS"/>
</dbReference>
<dbReference type="Gene3D" id="1.10.510.10">
    <property type="entry name" value="Transferase(Phosphotransferase) domain 1"/>
    <property type="match status" value="1"/>
</dbReference>
<dbReference type="InterPro" id="IPR000719">
    <property type="entry name" value="Prot_kinase_dom"/>
</dbReference>
<dbReference type="PROSITE" id="PS00108">
    <property type="entry name" value="PROTEIN_KINASE_ST"/>
    <property type="match status" value="1"/>
</dbReference>
<dbReference type="Pfam" id="PF00069">
    <property type="entry name" value="Pkinase"/>
    <property type="match status" value="1"/>
</dbReference>
<evidence type="ECO:0000313" key="11">
    <source>
        <dbReference type="EMBL" id="SEP23865.1"/>
    </source>
</evidence>
<reference evidence="12" key="1">
    <citation type="submission" date="2016-10" db="EMBL/GenBank/DDBJ databases">
        <authorList>
            <person name="Varghese N."/>
            <person name="Submissions S."/>
        </authorList>
    </citation>
    <scope>NUCLEOTIDE SEQUENCE [LARGE SCALE GENOMIC DNA]</scope>
    <source>
        <strain evidence="12">DSM 45413</strain>
    </source>
</reference>
<sequence length="409" mass="43511">MTADAGAESRLLGGRYALTEVIGRGGMGVVWLGTDRLLDRPVAVKEITYPVHVTEHEREILRERTLREARNAASLDHPQVTSVFDVVEEDGRPWLVMEHIPSRSLQELVEEQGPLPWHAVARIGLDVLSGLVAAHRAGIVHRDVKPGNVLVDTAGRAYLTDFGIATGTGDSSLTTAGTMIGSPSYMSPERAHGAPIGPPTDMWSLGATLYTAVEGRPAFARDEPMATLMAVVSEHPPPMLHAGPLEPVLRGLLTKDPAQRTTPEQARSQLQAVLTGQAAASVWPPPVPQSAGPPPPPPPHAAAAARGDRIERISAEDLKALAVGSAAALGSVARDQARHLAEKRRERRADRARSPAPSGPPAPAPVRRGRGGRPRRRFKRRWIVVPTVVVALVALAVVAGLVALVVTLA</sequence>
<keyword evidence="5 11" id="KW-0418">Kinase</keyword>
<dbReference type="SUPFAM" id="SSF56112">
    <property type="entry name" value="Protein kinase-like (PK-like)"/>
    <property type="match status" value="1"/>
</dbReference>
<gene>
    <name evidence="11" type="ORF">SAMN05660991_04184</name>
</gene>